<evidence type="ECO:0000313" key="4">
    <source>
        <dbReference type="Proteomes" id="UP000689967"/>
    </source>
</evidence>
<feature type="chain" id="PRO_5046032586" evidence="2">
    <location>
        <begin position="29"/>
        <end position="104"/>
    </location>
</feature>
<evidence type="ECO:0000256" key="1">
    <source>
        <dbReference type="SAM" id="MobiDB-lite"/>
    </source>
</evidence>
<sequence length="104" mass="11599">MMRFLAKLLPLAAGAVLLAGANSAPAVAKDDAAILVHDHRRGGYNYGPPPRRYRGPPPRAYYGPPPRRYYPPRPPVYYAPPPRPRYYYAPPPPPPPGIGLYFKF</sequence>
<comment type="caution">
    <text evidence="3">The sequence shown here is derived from an EMBL/GenBank/DDBJ whole genome shotgun (WGS) entry which is preliminary data.</text>
</comment>
<feature type="signal peptide" evidence="2">
    <location>
        <begin position="1"/>
        <end position="28"/>
    </location>
</feature>
<dbReference type="EMBL" id="JAERQM010000006">
    <property type="protein sequence ID" value="MBU8546054.1"/>
    <property type="molecule type" value="Genomic_DNA"/>
</dbReference>
<reference evidence="3 4" key="1">
    <citation type="submission" date="2021-01" db="EMBL/GenBank/DDBJ databases">
        <title>Roseomonas sp. nov, a bacterium isolated from an oil production mixture in Yumen Oilfield.</title>
        <authorList>
            <person name="Wu D."/>
        </authorList>
    </citation>
    <scope>NUCLEOTIDE SEQUENCE [LARGE SCALE GENOMIC DNA]</scope>
    <source>
        <strain evidence="3 4">ROY-5-3</strain>
    </source>
</reference>
<evidence type="ECO:0000313" key="3">
    <source>
        <dbReference type="EMBL" id="MBU8546054.1"/>
    </source>
</evidence>
<evidence type="ECO:0000256" key="2">
    <source>
        <dbReference type="SAM" id="SignalP"/>
    </source>
</evidence>
<proteinExistence type="predicted"/>
<name>A0ABS6HBG4_9PROT</name>
<feature type="compositionally biased region" description="Pro residues" evidence="1">
    <location>
        <begin position="47"/>
        <end position="67"/>
    </location>
</feature>
<gene>
    <name evidence="3" type="ORF">JJQ90_20190</name>
</gene>
<organism evidence="3 4">
    <name type="scientific">Falsiroseomonas oleicola</name>
    <dbReference type="NCBI Taxonomy" id="2801474"/>
    <lineage>
        <taxon>Bacteria</taxon>
        <taxon>Pseudomonadati</taxon>
        <taxon>Pseudomonadota</taxon>
        <taxon>Alphaproteobacteria</taxon>
        <taxon>Acetobacterales</taxon>
        <taxon>Roseomonadaceae</taxon>
        <taxon>Falsiroseomonas</taxon>
    </lineage>
</organism>
<protein>
    <submittedName>
        <fullName evidence="3">Uncharacterized protein</fullName>
    </submittedName>
</protein>
<keyword evidence="4" id="KW-1185">Reference proteome</keyword>
<accession>A0ABS6HBG4</accession>
<dbReference type="Proteomes" id="UP000689967">
    <property type="component" value="Unassembled WGS sequence"/>
</dbReference>
<keyword evidence="2" id="KW-0732">Signal</keyword>
<feature type="region of interest" description="Disordered" evidence="1">
    <location>
        <begin position="40"/>
        <end position="67"/>
    </location>
</feature>
<dbReference type="RefSeq" id="WP_216878062.1">
    <property type="nucleotide sequence ID" value="NZ_JAERQM010000006.1"/>
</dbReference>